<dbReference type="SUPFAM" id="SSF88946">
    <property type="entry name" value="Sigma2 domain of RNA polymerase sigma factors"/>
    <property type="match status" value="1"/>
</dbReference>
<keyword evidence="5" id="KW-0804">Transcription</keyword>
<keyword evidence="4" id="KW-0238">DNA-binding</keyword>
<dbReference type="InterPro" id="IPR039425">
    <property type="entry name" value="RNA_pol_sigma-70-like"/>
</dbReference>
<evidence type="ECO:0000256" key="1">
    <source>
        <dbReference type="ARBA" id="ARBA00010641"/>
    </source>
</evidence>
<dbReference type="InterPro" id="IPR013249">
    <property type="entry name" value="RNA_pol_sigma70_r4_t2"/>
</dbReference>
<dbReference type="GO" id="GO:0006352">
    <property type="term" value="P:DNA-templated transcription initiation"/>
    <property type="evidence" value="ECO:0007669"/>
    <property type="project" value="InterPro"/>
</dbReference>
<reference evidence="7 8" key="1">
    <citation type="submission" date="2015-08" db="EMBL/GenBank/DDBJ databases">
        <authorList>
            <person name="Babu N.S."/>
            <person name="Beckwith C.J."/>
            <person name="Beseler K.G."/>
            <person name="Brison A."/>
            <person name="Carone J.V."/>
            <person name="Caskin T.P."/>
            <person name="Diamond M."/>
            <person name="Durham M.E."/>
            <person name="Foxe J.M."/>
            <person name="Go M."/>
            <person name="Henderson B.A."/>
            <person name="Jones I.B."/>
            <person name="McGettigan J.A."/>
            <person name="Micheletti S.J."/>
            <person name="Nasrallah M.E."/>
            <person name="Ortiz D."/>
            <person name="Piller C.R."/>
            <person name="Privatt S.R."/>
            <person name="Schneider S.L."/>
            <person name="Sharp S."/>
            <person name="Smith T.C."/>
            <person name="Stanton J.D."/>
            <person name="Ullery H.E."/>
            <person name="Wilson R.J."/>
            <person name="Serrano M.G."/>
            <person name="Buck G."/>
            <person name="Lee V."/>
            <person name="Wang Y."/>
            <person name="Carvalho R."/>
            <person name="Voegtly L."/>
            <person name="Shi R."/>
            <person name="Duckworth R."/>
            <person name="Johnson A."/>
            <person name="Loviza R."/>
            <person name="Walstead R."/>
            <person name="Shah Z."/>
            <person name="Kiflezghi M."/>
            <person name="Wade K."/>
            <person name="Ball S.L."/>
            <person name="Bradley K.W."/>
            <person name="Asai D.J."/>
            <person name="Bowman C.A."/>
            <person name="Russell D.A."/>
            <person name="Pope W.H."/>
            <person name="Jacobs-Sera D."/>
            <person name="Hendrix R.W."/>
            <person name="Hatfull G.F."/>
        </authorList>
    </citation>
    <scope>NUCLEOTIDE SEQUENCE [LARGE SCALE GENOMIC DNA]</scope>
    <source>
        <strain evidence="7 8">DSM 27648</strain>
    </source>
</reference>
<proteinExistence type="inferred from homology"/>
<gene>
    <name evidence="7" type="ORF">AKJ09_06328</name>
</gene>
<dbReference type="Pfam" id="PF08281">
    <property type="entry name" value="Sigma70_r4_2"/>
    <property type="match status" value="1"/>
</dbReference>
<dbReference type="PANTHER" id="PTHR43133:SF8">
    <property type="entry name" value="RNA POLYMERASE SIGMA FACTOR HI_1459-RELATED"/>
    <property type="match status" value="1"/>
</dbReference>
<dbReference type="InterPro" id="IPR013324">
    <property type="entry name" value="RNA_pol_sigma_r3/r4-like"/>
</dbReference>
<dbReference type="Proteomes" id="UP000064967">
    <property type="component" value="Chromosome"/>
</dbReference>
<protein>
    <recommendedName>
        <fullName evidence="6">RNA polymerase sigma factor 70 region 4 type 2 domain-containing protein</fullName>
    </recommendedName>
</protein>
<evidence type="ECO:0000313" key="8">
    <source>
        <dbReference type="Proteomes" id="UP000064967"/>
    </source>
</evidence>
<evidence type="ECO:0000256" key="2">
    <source>
        <dbReference type="ARBA" id="ARBA00023015"/>
    </source>
</evidence>
<evidence type="ECO:0000313" key="7">
    <source>
        <dbReference type="EMBL" id="AKU99664.1"/>
    </source>
</evidence>
<dbReference type="KEGG" id="llu:AKJ09_06328"/>
<dbReference type="InterPro" id="IPR014284">
    <property type="entry name" value="RNA_pol_sigma-70_dom"/>
</dbReference>
<dbReference type="NCBIfam" id="TIGR02937">
    <property type="entry name" value="sigma70-ECF"/>
    <property type="match status" value="1"/>
</dbReference>
<keyword evidence="3" id="KW-0731">Sigma factor</keyword>
<evidence type="ECO:0000256" key="5">
    <source>
        <dbReference type="ARBA" id="ARBA00023163"/>
    </source>
</evidence>
<dbReference type="Gene3D" id="1.10.10.10">
    <property type="entry name" value="Winged helix-like DNA-binding domain superfamily/Winged helix DNA-binding domain"/>
    <property type="match status" value="1"/>
</dbReference>
<dbReference type="GO" id="GO:0016987">
    <property type="term" value="F:sigma factor activity"/>
    <property type="evidence" value="ECO:0007669"/>
    <property type="project" value="UniProtKB-KW"/>
</dbReference>
<dbReference type="CDD" id="cd06171">
    <property type="entry name" value="Sigma70_r4"/>
    <property type="match status" value="1"/>
</dbReference>
<evidence type="ECO:0000256" key="4">
    <source>
        <dbReference type="ARBA" id="ARBA00023125"/>
    </source>
</evidence>
<organism evidence="7 8">
    <name type="scientific">Labilithrix luteola</name>
    <dbReference type="NCBI Taxonomy" id="1391654"/>
    <lineage>
        <taxon>Bacteria</taxon>
        <taxon>Pseudomonadati</taxon>
        <taxon>Myxococcota</taxon>
        <taxon>Polyangia</taxon>
        <taxon>Polyangiales</taxon>
        <taxon>Labilitrichaceae</taxon>
        <taxon>Labilithrix</taxon>
    </lineage>
</organism>
<dbReference type="InterPro" id="IPR013325">
    <property type="entry name" value="RNA_pol_sigma_r2"/>
</dbReference>
<dbReference type="InterPro" id="IPR036388">
    <property type="entry name" value="WH-like_DNA-bd_sf"/>
</dbReference>
<dbReference type="PANTHER" id="PTHR43133">
    <property type="entry name" value="RNA POLYMERASE ECF-TYPE SIGMA FACTO"/>
    <property type="match status" value="1"/>
</dbReference>
<evidence type="ECO:0000259" key="6">
    <source>
        <dbReference type="Pfam" id="PF08281"/>
    </source>
</evidence>
<accession>A0A0K1Q2Q0</accession>
<dbReference type="SUPFAM" id="SSF88659">
    <property type="entry name" value="Sigma3 and sigma4 domains of RNA polymerase sigma factors"/>
    <property type="match status" value="1"/>
</dbReference>
<keyword evidence="2" id="KW-0805">Transcription regulation</keyword>
<dbReference type="GO" id="GO:0003677">
    <property type="term" value="F:DNA binding"/>
    <property type="evidence" value="ECO:0007669"/>
    <property type="project" value="UniProtKB-KW"/>
</dbReference>
<name>A0A0K1Q2Q0_9BACT</name>
<sequence length="176" mass="20610">MSRREEQLPELVRAHWANIWRFLRRLGFEPHVIDDAAQDLFLVILRRIDEVKPGNERAFLFGAAFRIASNLKVKSAREVPTEELDPENESEVDANAEERLDDDRARALLYRLLSELDENLRSVFVMYELEEMTMQEIADVLEVPHGTVASRLRRARDDFRARLARHRARAGEKRDT</sequence>
<dbReference type="STRING" id="1391654.AKJ09_06328"/>
<comment type="similarity">
    <text evidence="1">Belongs to the sigma-70 factor family. ECF subfamily.</text>
</comment>
<dbReference type="AlphaFoldDB" id="A0A0K1Q2Q0"/>
<feature type="domain" description="RNA polymerase sigma factor 70 region 4 type 2" evidence="6">
    <location>
        <begin position="108"/>
        <end position="156"/>
    </location>
</feature>
<dbReference type="EMBL" id="CP012333">
    <property type="protein sequence ID" value="AKU99664.1"/>
    <property type="molecule type" value="Genomic_DNA"/>
</dbReference>
<evidence type="ECO:0000256" key="3">
    <source>
        <dbReference type="ARBA" id="ARBA00023082"/>
    </source>
</evidence>
<dbReference type="Gene3D" id="1.10.1740.10">
    <property type="match status" value="1"/>
</dbReference>
<keyword evidence="8" id="KW-1185">Reference proteome</keyword>